<dbReference type="SMART" id="SM01050">
    <property type="entry name" value="CactinC_cactus"/>
    <property type="match status" value="1"/>
</dbReference>
<evidence type="ECO:0000256" key="3">
    <source>
        <dbReference type="SAM" id="Coils"/>
    </source>
</evidence>
<evidence type="ECO:0000259" key="5">
    <source>
        <dbReference type="Pfam" id="PF10312"/>
    </source>
</evidence>
<reference evidence="6 7" key="1">
    <citation type="journal article" date="2012" name="Nucleic Acids Res.">
        <title>Sequencing of the smallest Apicomplexan genome from the human pathogen Babesia microti.</title>
        <authorList>
            <person name="Cornillot E."/>
            <person name="Hadj-Kaddour K."/>
            <person name="Dassouli A."/>
            <person name="Noel B."/>
            <person name="Ranwez V."/>
            <person name="Vacherie B."/>
            <person name="Augagneur Y."/>
            <person name="Bres V."/>
            <person name="Duclos A."/>
            <person name="Randazzo S."/>
            <person name="Carcy B."/>
            <person name="Debierre-Grockiego F."/>
            <person name="Delbecq S."/>
            <person name="Moubri-Menage K."/>
            <person name="Shams-Eldin H."/>
            <person name="Usmani-Brown S."/>
            <person name="Bringaud F."/>
            <person name="Wincker P."/>
            <person name="Vivares C.P."/>
            <person name="Schwarz R.T."/>
            <person name="Schetters T.P."/>
            <person name="Krause P.J."/>
            <person name="Gorenflot A."/>
            <person name="Berry V."/>
            <person name="Barbe V."/>
            <person name="Ben Mamoun C."/>
        </authorList>
    </citation>
    <scope>NUCLEOTIDE SEQUENCE [LARGE SCALE GENOMIC DNA]</scope>
    <source>
        <strain evidence="6 7">RI</strain>
    </source>
</reference>
<dbReference type="GO" id="GO:0045292">
    <property type="term" value="P:mRNA cis splicing, via spliceosome"/>
    <property type="evidence" value="ECO:0007669"/>
    <property type="project" value="TreeGrafter"/>
</dbReference>
<dbReference type="Pfam" id="PF09732">
    <property type="entry name" value="CactinC_cactus"/>
    <property type="match status" value="1"/>
</dbReference>
<evidence type="ECO:0000256" key="1">
    <source>
        <dbReference type="ARBA" id="ARBA00006895"/>
    </source>
</evidence>
<comment type="similarity">
    <text evidence="1">Belongs to the CACTIN family.</text>
</comment>
<reference evidence="6 7" key="3">
    <citation type="journal article" date="2016" name="Sci. Rep.">
        <title>Genome-wide diversity and gene expression profiling of Babesia microti isolates identify polymorphic genes that mediate host-pathogen interactions.</title>
        <authorList>
            <person name="Silva J.C."/>
            <person name="Cornillot E."/>
            <person name="McCracken C."/>
            <person name="Usmani-Brown S."/>
            <person name="Dwivedi A."/>
            <person name="Ifeonu O.O."/>
            <person name="Crabtree J."/>
            <person name="Gotia H.T."/>
            <person name="Virji A.Z."/>
            <person name="Reynes C."/>
            <person name="Colinge J."/>
            <person name="Kumar V."/>
            <person name="Lawres L."/>
            <person name="Pazzi J.E."/>
            <person name="Pablo J.V."/>
            <person name="Hung C."/>
            <person name="Brancato J."/>
            <person name="Kumari P."/>
            <person name="Orvis J."/>
            <person name="Tretina K."/>
            <person name="Chibucos M."/>
            <person name="Ott S."/>
            <person name="Sadzewicz L."/>
            <person name="Sengamalay N."/>
            <person name="Shetty A.C."/>
            <person name="Su Q."/>
            <person name="Tallon L."/>
            <person name="Fraser C.M."/>
            <person name="Frutos R."/>
            <person name="Molina D.M."/>
            <person name="Krause P.J."/>
            <person name="Ben Mamoun C."/>
        </authorList>
    </citation>
    <scope>NUCLEOTIDE SEQUENCE [LARGE SCALE GENOMIC DNA]</scope>
    <source>
        <strain evidence="6 7">RI</strain>
    </source>
</reference>
<accession>A0A1N6LWS4</accession>
<dbReference type="Pfam" id="PF10312">
    <property type="entry name" value="Cactin_mid"/>
    <property type="match status" value="1"/>
</dbReference>
<dbReference type="InterPro" id="IPR018816">
    <property type="entry name" value="Cactin_central"/>
</dbReference>
<name>A0A1N6LWS4_BABMR</name>
<feature type="coiled-coil region" evidence="3">
    <location>
        <begin position="56"/>
        <end position="95"/>
    </location>
</feature>
<dbReference type="InterPro" id="IPR019134">
    <property type="entry name" value="Cactin_C"/>
</dbReference>
<reference evidence="6 7" key="2">
    <citation type="journal article" date="2013" name="PLoS ONE">
        <title>Whole genome mapping and re-organization of the nuclear and mitochondrial genomes of Babesia microti isolates.</title>
        <authorList>
            <person name="Cornillot E."/>
            <person name="Dassouli A."/>
            <person name="Garg A."/>
            <person name="Pachikara N."/>
            <person name="Randazzo S."/>
            <person name="Depoix D."/>
            <person name="Carcy B."/>
            <person name="Delbecq S."/>
            <person name="Frutos R."/>
            <person name="Silva J.C."/>
            <person name="Sutton R."/>
            <person name="Krause P.J."/>
            <person name="Mamoun C.B."/>
        </authorList>
    </citation>
    <scope>NUCLEOTIDE SEQUENCE [LARGE SCALE GENOMIC DNA]</scope>
    <source>
        <strain evidence="6 7">RI</strain>
    </source>
</reference>
<dbReference type="GO" id="GO:0005681">
    <property type="term" value="C:spliceosomal complex"/>
    <property type="evidence" value="ECO:0007669"/>
    <property type="project" value="TreeGrafter"/>
</dbReference>
<sequence>MGDSRERERLIKSHFGYTNEVNPFGDTRLSQPFVWTKKDSQSNSNVNSARTKIAEIDAVKRRREQRELEEAQIEARKAEIQRQKESENYVDWEQKESEFFQKQIVVKSLLHIEQGREEFIDVLVKIIKLYQGHKFTNPTLPSLEELYTKFKEMTSNEITQLFNDIQQHESVESSDKLYWKNIAIYFKDIYRRKSQENISVEDGILKTVAEKVDQLLINKNCAQLDELERDIEKKLDSVGQGNVNISFWESVINKIPIFRAKLEFESYFSKAKLEAELIEFDNMKRLKPDHIVKLEPETIKQDKIETELTSPQYMSYSPDLLSDDCCISCITESDYEKQLLEEREQAKASQAALEAQNAANDEKSRIYRDFEAFVAKEKQQMEKDEQIMHDCVEERTNEHDRFSLRKPRFFNRVKTGYDWTKYNQMHYDEDNPPPRLVQGYKFNIFYPDLLDPTKPPRWTLERDAECGDAEFPETTIIRFNAGPPYQDLTFRIINKEWALDKHRGFKNTFEKGILQLHFTFKKMRYRR</sequence>
<dbReference type="PANTHER" id="PTHR21737">
    <property type="entry name" value="POLYGLUTAMINE BINDING PROTEIN 1/MARVEL MEMBRANE-ASSOCIATING DOMAIN CONTAINING 3"/>
    <property type="match status" value="1"/>
</dbReference>
<evidence type="ECO:0000313" key="6">
    <source>
        <dbReference type="EMBL" id="SIO73322.1"/>
    </source>
</evidence>
<dbReference type="GO" id="GO:0005737">
    <property type="term" value="C:cytoplasm"/>
    <property type="evidence" value="ECO:0007669"/>
    <property type="project" value="TreeGrafter"/>
</dbReference>
<dbReference type="PANTHER" id="PTHR21737:SF4">
    <property type="entry name" value="SPLICING FACTOR CACTIN"/>
    <property type="match status" value="1"/>
</dbReference>
<keyword evidence="7" id="KW-1185">Reference proteome</keyword>
<evidence type="ECO:0000313" key="7">
    <source>
        <dbReference type="Proteomes" id="UP000002899"/>
    </source>
</evidence>
<dbReference type="EMBL" id="FO082871">
    <property type="protein sequence ID" value="SIO73322.1"/>
    <property type="molecule type" value="Genomic_DNA"/>
</dbReference>
<evidence type="ECO:0000259" key="4">
    <source>
        <dbReference type="Pfam" id="PF09732"/>
    </source>
</evidence>
<dbReference type="GeneID" id="24423435"/>
<dbReference type="VEuPathDB" id="PiroplasmaDB:BMR1_01G01815"/>
<dbReference type="Proteomes" id="UP000002899">
    <property type="component" value="Chromosome I"/>
</dbReference>
<gene>
    <name evidence="6" type="ORF">BMR1_01G01815</name>
</gene>
<dbReference type="AlphaFoldDB" id="A0A1N6LWS4"/>
<evidence type="ECO:0000256" key="2">
    <source>
        <dbReference type="ARBA" id="ARBA00034534"/>
    </source>
</evidence>
<proteinExistence type="inferred from homology"/>
<dbReference type="KEGG" id="bmic:BMR1_01G01815"/>
<feature type="domain" description="Splicing factor cactin central" evidence="5">
    <location>
        <begin position="82"/>
        <end position="265"/>
    </location>
</feature>
<keyword evidence="3" id="KW-0175">Coiled coil</keyword>
<protein>
    <recommendedName>
        <fullName evidence="2">Splicing factor Cactin</fullName>
    </recommendedName>
</protein>
<organism evidence="6 7">
    <name type="scientific">Babesia microti (strain RI)</name>
    <dbReference type="NCBI Taxonomy" id="1133968"/>
    <lineage>
        <taxon>Eukaryota</taxon>
        <taxon>Sar</taxon>
        <taxon>Alveolata</taxon>
        <taxon>Apicomplexa</taxon>
        <taxon>Aconoidasida</taxon>
        <taxon>Piroplasmida</taxon>
        <taxon>Babesiidae</taxon>
        <taxon>Babesia</taxon>
    </lineage>
</organism>
<dbReference type="RefSeq" id="XP_021337424.1">
    <property type="nucleotide sequence ID" value="XM_021482771.1"/>
</dbReference>
<feature type="domain" description="Splicing factor Cactin C-terminal" evidence="4">
    <location>
        <begin position="399"/>
        <end position="527"/>
    </location>
</feature>
<dbReference type="OrthoDB" id="265955at2759"/>